<dbReference type="PANTHER" id="PTHR43023">
    <property type="entry name" value="PROTEIN TRIGALACTOSYLDIACYLGLYCEROL 3, CHLOROPLASTIC"/>
    <property type="match status" value="1"/>
</dbReference>
<comment type="caution">
    <text evidence="5">The sequence shown here is derived from an EMBL/GenBank/DDBJ whole genome shotgun (WGS) entry which is preliminary data.</text>
</comment>
<evidence type="ECO:0000256" key="3">
    <source>
        <dbReference type="ARBA" id="ARBA00022840"/>
    </source>
</evidence>
<dbReference type="InterPro" id="IPR003439">
    <property type="entry name" value="ABC_transporter-like_ATP-bd"/>
</dbReference>
<gene>
    <name evidence="5" type="ORF">GCM10009410_04230</name>
</gene>
<evidence type="ECO:0000313" key="6">
    <source>
        <dbReference type="Proteomes" id="UP000654004"/>
    </source>
</evidence>
<keyword evidence="3" id="KW-0067">ATP-binding</keyword>
<dbReference type="SUPFAM" id="SSF52540">
    <property type="entry name" value="P-loop containing nucleoside triphosphate hydrolases"/>
    <property type="match status" value="1"/>
</dbReference>
<evidence type="ECO:0000313" key="5">
    <source>
        <dbReference type="EMBL" id="GGP75296.1"/>
    </source>
</evidence>
<keyword evidence="6" id="KW-1185">Reference proteome</keyword>
<dbReference type="InterPro" id="IPR017871">
    <property type="entry name" value="ABC_transporter-like_CS"/>
</dbReference>
<dbReference type="SMART" id="SM00382">
    <property type="entry name" value="AAA"/>
    <property type="match status" value="1"/>
</dbReference>
<sequence length="265" mass="29179">MVKPIITVEHLFAQYGDTQVLKDVNLEVNTGEILVVMGGSGSGKSTLLNHMLGLKTPTSGTIMIDDVNIFNAKNKQLRNLRKKMGVAFQGGALLSSLNVADNVRLPLEHNTSLDTQTIDIMVRMKLEVMNMADTGHLMPSELSGGMLKRAGLARAVIMDPKLLFFDEPSAGLDPTTAVELDELILTLRDAMNMTIVVVTHELESVFKIADRVVVLFGGEVVANGTVDDIKNSPDERIHNMINRQPNTHRDDGEVYFNRLLNKDKD</sequence>
<dbReference type="Gene3D" id="3.40.50.300">
    <property type="entry name" value="P-loop containing nucleotide triphosphate hydrolases"/>
    <property type="match status" value="1"/>
</dbReference>
<dbReference type="Pfam" id="PF00005">
    <property type="entry name" value="ABC_tran"/>
    <property type="match status" value="1"/>
</dbReference>
<reference evidence="6" key="1">
    <citation type="journal article" date="2019" name="Int. J. Syst. Evol. Microbiol.">
        <title>The Global Catalogue of Microorganisms (GCM) 10K type strain sequencing project: providing services to taxonomists for standard genome sequencing and annotation.</title>
        <authorList>
            <consortium name="The Broad Institute Genomics Platform"/>
            <consortium name="The Broad Institute Genome Sequencing Center for Infectious Disease"/>
            <person name="Wu L."/>
            <person name="Ma J."/>
        </authorList>
    </citation>
    <scope>NUCLEOTIDE SEQUENCE [LARGE SCALE GENOMIC DNA]</scope>
    <source>
        <strain evidence="6">JCM 32305</strain>
    </source>
</reference>
<dbReference type="InterPro" id="IPR003593">
    <property type="entry name" value="AAA+_ATPase"/>
</dbReference>
<organism evidence="5 6">
    <name type="scientific">Shewanella ulleungensis</name>
    <dbReference type="NCBI Taxonomy" id="2282699"/>
    <lineage>
        <taxon>Bacteria</taxon>
        <taxon>Pseudomonadati</taxon>
        <taxon>Pseudomonadota</taxon>
        <taxon>Gammaproteobacteria</taxon>
        <taxon>Alteromonadales</taxon>
        <taxon>Shewanellaceae</taxon>
        <taxon>Shewanella</taxon>
    </lineage>
</organism>
<dbReference type="Proteomes" id="UP000654004">
    <property type="component" value="Unassembled WGS sequence"/>
</dbReference>
<keyword evidence="2" id="KW-0547">Nucleotide-binding</keyword>
<feature type="domain" description="ABC transporter" evidence="4">
    <location>
        <begin position="6"/>
        <end position="242"/>
    </location>
</feature>
<evidence type="ECO:0000259" key="4">
    <source>
        <dbReference type="PROSITE" id="PS50893"/>
    </source>
</evidence>
<dbReference type="RefSeq" id="WP_188952873.1">
    <property type="nucleotide sequence ID" value="NZ_BMQW01000001.1"/>
</dbReference>
<evidence type="ECO:0000256" key="1">
    <source>
        <dbReference type="ARBA" id="ARBA00022448"/>
    </source>
</evidence>
<proteinExistence type="predicted"/>
<dbReference type="EMBL" id="BMQW01000001">
    <property type="protein sequence ID" value="GGP75296.1"/>
    <property type="molecule type" value="Genomic_DNA"/>
</dbReference>
<accession>A0ABQ2QCE6</accession>
<name>A0ABQ2QCE6_9GAMM</name>
<dbReference type="InterPro" id="IPR027417">
    <property type="entry name" value="P-loop_NTPase"/>
</dbReference>
<dbReference type="PROSITE" id="PS00211">
    <property type="entry name" value="ABC_TRANSPORTER_1"/>
    <property type="match status" value="1"/>
</dbReference>
<dbReference type="PROSITE" id="PS50893">
    <property type="entry name" value="ABC_TRANSPORTER_2"/>
    <property type="match status" value="1"/>
</dbReference>
<dbReference type="PANTHER" id="PTHR43023:SF3">
    <property type="entry name" value="PROTEIN TRIGALACTOSYLDIACYLGLYCEROL 3, CHLOROPLASTIC"/>
    <property type="match status" value="1"/>
</dbReference>
<keyword evidence="1" id="KW-0813">Transport</keyword>
<protein>
    <submittedName>
        <fullName evidence="5">ABC transporter</fullName>
    </submittedName>
</protein>
<evidence type="ECO:0000256" key="2">
    <source>
        <dbReference type="ARBA" id="ARBA00022741"/>
    </source>
</evidence>